<dbReference type="InterPro" id="IPR003423">
    <property type="entry name" value="OMP_efflux"/>
</dbReference>
<comment type="subcellular location">
    <subcellularLocation>
        <location evidence="4">Cell outer membrane</location>
        <topology evidence="4">Lipid-anchor</topology>
    </subcellularLocation>
</comment>
<protein>
    <submittedName>
        <fullName evidence="5">Efflux transporter outer membrane subunit</fullName>
    </submittedName>
</protein>
<dbReference type="PANTHER" id="PTHR30203">
    <property type="entry name" value="OUTER MEMBRANE CATION EFFLUX PROTEIN"/>
    <property type="match status" value="1"/>
</dbReference>
<reference evidence="5 6" key="1">
    <citation type="submission" date="2021-05" db="EMBL/GenBank/DDBJ databases">
        <title>Draft genomes of bacteria isolated from model marine particles.</title>
        <authorList>
            <person name="Datta M.S."/>
            <person name="Schwartzman J.A."/>
            <person name="Enke T.N."/>
            <person name="Saavedra J."/>
            <person name="Cermak N."/>
            <person name="Cordero O.X."/>
        </authorList>
    </citation>
    <scope>NUCLEOTIDE SEQUENCE [LARGE SCALE GENOMIC DNA]</scope>
    <source>
        <strain evidence="5 6">D2M19</strain>
    </source>
</reference>
<evidence type="ECO:0000256" key="4">
    <source>
        <dbReference type="RuleBase" id="RU362097"/>
    </source>
</evidence>
<keyword evidence="2 4" id="KW-1134">Transmembrane beta strand</keyword>
<comment type="caution">
    <text evidence="5">The sequence shown here is derived from an EMBL/GenBank/DDBJ whole genome shotgun (WGS) entry which is preliminary data.</text>
</comment>
<keyword evidence="3" id="KW-0998">Cell outer membrane</keyword>
<dbReference type="PANTHER" id="PTHR30203:SF33">
    <property type="entry name" value="BLR4455 PROTEIN"/>
    <property type="match status" value="1"/>
</dbReference>
<accession>A0ABS6ABZ1</accession>
<dbReference type="NCBIfam" id="TIGR01845">
    <property type="entry name" value="outer_NodT"/>
    <property type="match status" value="1"/>
</dbReference>
<dbReference type="InterPro" id="IPR010131">
    <property type="entry name" value="MdtP/NodT-like"/>
</dbReference>
<keyword evidence="4" id="KW-0472">Membrane</keyword>
<keyword evidence="4" id="KW-0812">Transmembrane</keyword>
<keyword evidence="4" id="KW-0564">Palmitate</keyword>
<dbReference type="EMBL" id="JAHKPV010000021">
    <property type="protein sequence ID" value="MBU2875653.1"/>
    <property type="molecule type" value="Genomic_DNA"/>
</dbReference>
<keyword evidence="6" id="KW-1185">Reference proteome</keyword>
<dbReference type="Proteomes" id="UP000753376">
    <property type="component" value="Unassembled WGS sequence"/>
</dbReference>
<dbReference type="Pfam" id="PF02321">
    <property type="entry name" value="OEP"/>
    <property type="match status" value="2"/>
</dbReference>
<gene>
    <name evidence="5" type="ORF">KO508_16765</name>
</gene>
<comment type="similarity">
    <text evidence="1 4">Belongs to the outer membrane factor (OMF) (TC 1.B.17) family.</text>
</comment>
<evidence type="ECO:0000256" key="1">
    <source>
        <dbReference type="ARBA" id="ARBA00007613"/>
    </source>
</evidence>
<evidence type="ECO:0000313" key="5">
    <source>
        <dbReference type="EMBL" id="MBU2875653.1"/>
    </source>
</evidence>
<dbReference type="PROSITE" id="PS51257">
    <property type="entry name" value="PROKAR_LIPOPROTEIN"/>
    <property type="match status" value="1"/>
</dbReference>
<dbReference type="RefSeq" id="WP_216009420.1">
    <property type="nucleotide sequence ID" value="NZ_JAHKPV010000021.1"/>
</dbReference>
<keyword evidence="4" id="KW-0449">Lipoprotein</keyword>
<evidence type="ECO:0000313" key="6">
    <source>
        <dbReference type="Proteomes" id="UP000753376"/>
    </source>
</evidence>
<name>A0ABS6ABZ1_9GAMM</name>
<organism evidence="5 6">
    <name type="scientific">Marinobacter salexigens</name>
    <dbReference type="NCBI Taxonomy" id="1925763"/>
    <lineage>
        <taxon>Bacteria</taxon>
        <taxon>Pseudomonadati</taxon>
        <taxon>Pseudomonadota</taxon>
        <taxon>Gammaproteobacteria</taxon>
        <taxon>Pseudomonadales</taxon>
        <taxon>Marinobacteraceae</taxon>
        <taxon>Marinobacter</taxon>
    </lineage>
</organism>
<proteinExistence type="inferred from homology"/>
<evidence type="ECO:0000256" key="3">
    <source>
        <dbReference type="ARBA" id="ARBA00023237"/>
    </source>
</evidence>
<sequence length="472" mass="52020">MLINKRVCELRALLLAIATATLIGCAVTPPIERPSLDSTETWNIPRDIGENSVAPDRFWWQAFGSAELSQLISRAFEQSPDLAAMAERVFQAEQQARIAGIRLLPSLGLTGATGSRVTDGRGPSERSESTSASLTASYELDVWGNLAASRHAAEASFRATAFDYDTVRLTLASSVATTWFQLLGLEEQLRVAQENLRISERVERIVEVRYRNGAANRAELLRQQTEVLNQRASLIPLQLQYRQTRSALAVLVGASPLGFEVKSADNTLLTMTLPSVDAGLPPELLTRRPDLAREEARLQAADANVEQARTALLPSFSIGLNAGVNSTNLLSLTDPVKTAGWSLSVVQSLFDGGRLDAQQAVSESQRRELVENYRSTILTALQETDDALDRVQTSQYREELQQTVNERAARTLELTELRYKEGSDALLTLLEAQRTLFQTRDQLVQLRISRLIAAVDLYKALGGGWEKQQTGK</sequence>
<evidence type="ECO:0000256" key="2">
    <source>
        <dbReference type="ARBA" id="ARBA00022452"/>
    </source>
</evidence>